<dbReference type="Pfam" id="PF03004">
    <property type="entry name" value="Transposase_24"/>
    <property type="match status" value="1"/>
</dbReference>
<evidence type="ECO:0000256" key="1">
    <source>
        <dbReference type="SAM" id="MobiDB-lite"/>
    </source>
</evidence>
<dbReference type="InterPro" id="IPR004252">
    <property type="entry name" value="Probable_transposase_24"/>
</dbReference>
<accession>A0AAW2MS03</accession>
<reference evidence="2" key="2">
    <citation type="journal article" date="2024" name="Plant">
        <title>Genomic evolution and insights into agronomic trait innovations of Sesamum species.</title>
        <authorList>
            <person name="Miao H."/>
            <person name="Wang L."/>
            <person name="Qu L."/>
            <person name="Liu H."/>
            <person name="Sun Y."/>
            <person name="Le M."/>
            <person name="Wang Q."/>
            <person name="Wei S."/>
            <person name="Zheng Y."/>
            <person name="Lin W."/>
            <person name="Duan Y."/>
            <person name="Cao H."/>
            <person name="Xiong S."/>
            <person name="Wang X."/>
            <person name="Wei L."/>
            <person name="Li C."/>
            <person name="Ma Q."/>
            <person name="Ju M."/>
            <person name="Zhao R."/>
            <person name="Li G."/>
            <person name="Mu C."/>
            <person name="Tian Q."/>
            <person name="Mei H."/>
            <person name="Zhang T."/>
            <person name="Gao T."/>
            <person name="Zhang H."/>
        </authorList>
    </citation>
    <scope>NUCLEOTIDE SEQUENCE</scope>
    <source>
        <strain evidence="2">G01</strain>
    </source>
</reference>
<name>A0AAW2MS03_9LAMI</name>
<feature type="compositionally biased region" description="Pro residues" evidence="1">
    <location>
        <begin position="1"/>
        <end position="11"/>
    </location>
</feature>
<feature type="region of interest" description="Disordered" evidence="1">
    <location>
        <begin position="290"/>
        <end position="325"/>
    </location>
</feature>
<proteinExistence type="predicted"/>
<dbReference type="AlphaFoldDB" id="A0AAW2MS03"/>
<comment type="caution">
    <text evidence="2">The sequence shown here is derived from an EMBL/GenBank/DDBJ whole genome shotgun (WGS) entry which is preliminary data.</text>
</comment>
<protein>
    <recommendedName>
        <fullName evidence="3">Transposase</fullName>
    </recommendedName>
</protein>
<dbReference type="EMBL" id="JACGWK010000009">
    <property type="protein sequence ID" value="KAL0333950.1"/>
    <property type="molecule type" value="Genomic_DNA"/>
</dbReference>
<feature type="compositionally biased region" description="Basic residues" evidence="1">
    <location>
        <begin position="13"/>
        <end position="23"/>
    </location>
</feature>
<feature type="compositionally biased region" description="Low complexity" evidence="1">
    <location>
        <begin position="309"/>
        <end position="324"/>
    </location>
</feature>
<feature type="compositionally biased region" description="Low complexity" evidence="1">
    <location>
        <begin position="80"/>
        <end position="94"/>
    </location>
</feature>
<evidence type="ECO:0000313" key="2">
    <source>
        <dbReference type="EMBL" id="KAL0333950.1"/>
    </source>
</evidence>
<organism evidence="2">
    <name type="scientific">Sesamum angustifolium</name>
    <dbReference type="NCBI Taxonomy" id="2727405"/>
    <lineage>
        <taxon>Eukaryota</taxon>
        <taxon>Viridiplantae</taxon>
        <taxon>Streptophyta</taxon>
        <taxon>Embryophyta</taxon>
        <taxon>Tracheophyta</taxon>
        <taxon>Spermatophyta</taxon>
        <taxon>Magnoliopsida</taxon>
        <taxon>eudicotyledons</taxon>
        <taxon>Gunneridae</taxon>
        <taxon>Pentapetalae</taxon>
        <taxon>asterids</taxon>
        <taxon>lamiids</taxon>
        <taxon>Lamiales</taxon>
        <taxon>Pedaliaceae</taxon>
        <taxon>Sesamum</taxon>
    </lineage>
</organism>
<feature type="region of interest" description="Disordered" evidence="1">
    <location>
        <begin position="1"/>
        <end position="94"/>
    </location>
</feature>
<reference evidence="2" key="1">
    <citation type="submission" date="2020-06" db="EMBL/GenBank/DDBJ databases">
        <authorList>
            <person name="Li T."/>
            <person name="Hu X."/>
            <person name="Zhang T."/>
            <person name="Song X."/>
            <person name="Zhang H."/>
            <person name="Dai N."/>
            <person name="Sheng W."/>
            <person name="Hou X."/>
            <person name="Wei L."/>
        </authorList>
    </citation>
    <scope>NUCLEOTIDE SEQUENCE</scope>
    <source>
        <strain evidence="2">G01</strain>
        <tissue evidence="2">Leaf</tissue>
    </source>
</reference>
<sequence length="376" mass="41014">MTRGFPPPPPGRGRGRGRGRGKLVRPLAPDATDAAEASRQPIPTPPVAPAADEPPQSPLIDPTPLDPSSVPPTTSTVGGSFAPSSIPSSVSQAPIAPRETRKFITLAEARYDRSFHSCIGSVISGHFMQPWKSYKSIPQSQKNFWFEELKRVYWWDCPDTLMQNIFNSYATSWLSKTFAEARVAGTQPNWLGDGIWHDLQAYWNSDEFKAKSAKNKVNRVANPVAASTVYRGGSSSVGMHKRKLEAQLGRPPNRMEVFADCYKKKADGTWSGKRAEEVVETYQKLLEERVSQPASGEVGSSDDAAQPWTTEARSSSSTTAPSPTDTKLDKIMLVLSALCTKMGMPQIFSEIQSTIDAPIDGTAQQATENATDEPEA</sequence>
<evidence type="ECO:0008006" key="3">
    <source>
        <dbReference type="Google" id="ProtNLM"/>
    </source>
</evidence>
<gene>
    <name evidence="2" type="ORF">Sangu_1551200</name>
</gene>